<dbReference type="GO" id="GO:0000122">
    <property type="term" value="P:negative regulation of transcription by RNA polymerase II"/>
    <property type="evidence" value="ECO:0007669"/>
    <property type="project" value="UniProtKB-ARBA"/>
</dbReference>
<feature type="domain" description="C2H2-type" evidence="13">
    <location>
        <begin position="250"/>
        <end position="277"/>
    </location>
</feature>
<feature type="domain" description="C2H2-type" evidence="13">
    <location>
        <begin position="334"/>
        <end position="361"/>
    </location>
</feature>
<dbReference type="Proteomes" id="UP000078541">
    <property type="component" value="Unassembled WGS sequence"/>
</dbReference>
<sequence length="511" mass="57224">AFGSEMGAACLLKIPMFPKQGFIPGKKGGVIADYASTSVIHGPVFPFVANLVTPRHVQPDRKGLCMRVYKLQKAVMREGDGNRMNRREAAGFLISQYLGMMQDPENSTQLDSASQRMFSMFDPTTARLPPMTQEELMAANQRMSIALLSAARIPVIHPGLAASPSLYASPQDLFASWIPRIASSPPSSLRPLSEVSSAPNIKNDDDRIVRRGRAVKRKLTKLKVEPAEGADPVSPSVSPETTKDSKDKVFTCGVCQRSFGYKHVLQNHERTHTGEKPFKCQECQKRFTRDHHLKTHMRLHTGEKPYNCQFCERKFVQVANLRRHLRVHTGERPYACDMCTSKFSDSNQLKAHMLIHNNEKPFECETCQMRFRRRHHLQQHRCSNGAVQESPPEAESPPSLNSDEIDSEEYVDVDADVDIDAEQEEKPLNKYVTPINRLSRHLRINPERNGPVFPASIPALNPLPVVLPMQTEPEDLSMNKSFSRGSHSGGSDNSSLNADVSETNPEEDDSS</sequence>
<dbReference type="PROSITE" id="PS00028">
    <property type="entry name" value="ZINC_FINGER_C2H2_1"/>
    <property type="match status" value="4"/>
</dbReference>
<keyword evidence="9" id="KW-0804">Transcription</keyword>
<evidence type="ECO:0000256" key="4">
    <source>
        <dbReference type="ARBA" id="ARBA00022737"/>
    </source>
</evidence>
<dbReference type="Gene3D" id="3.30.160.60">
    <property type="entry name" value="Classic Zinc Finger"/>
    <property type="match status" value="5"/>
</dbReference>
<gene>
    <name evidence="14" type="ORF">ALC56_00927</name>
</gene>
<evidence type="ECO:0000256" key="2">
    <source>
        <dbReference type="ARBA" id="ARBA00006991"/>
    </source>
</evidence>
<evidence type="ECO:0000313" key="15">
    <source>
        <dbReference type="Proteomes" id="UP000078541"/>
    </source>
</evidence>
<evidence type="ECO:0000256" key="12">
    <source>
        <dbReference type="SAM" id="MobiDB-lite"/>
    </source>
</evidence>
<comment type="subcellular location">
    <subcellularLocation>
        <location evidence="1">Nucleus</location>
    </subcellularLocation>
</comment>
<keyword evidence="6" id="KW-0862">Zinc</keyword>
<keyword evidence="7" id="KW-0805">Transcription regulation</keyword>
<feature type="domain" description="C2H2-type" evidence="13">
    <location>
        <begin position="362"/>
        <end position="391"/>
    </location>
</feature>
<dbReference type="GO" id="GO:0005634">
    <property type="term" value="C:nucleus"/>
    <property type="evidence" value="ECO:0007669"/>
    <property type="project" value="UniProtKB-SubCell"/>
</dbReference>
<keyword evidence="15" id="KW-1185">Reference proteome</keyword>
<comment type="similarity">
    <text evidence="2">Belongs to the krueppel C2H2-type zinc-finger protein family.</text>
</comment>
<protein>
    <submittedName>
        <fullName evidence="14">Protein krueppel</fullName>
    </submittedName>
</protein>
<organism evidence="14 15">
    <name type="scientific">Trachymyrmex septentrionalis</name>
    <dbReference type="NCBI Taxonomy" id="34720"/>
    <lineage>
        <taxon>Eukaryota</taxon>
        <taxon>Metazoa</taxon>
        <taxon>Ecdysozoa</taxon>
        <taxon>Arthropoda</taxon>
        <taxon>Hexapoda</taxon>
        <taxon>Insecta</taxon>
        <taxon>Pterygota</taxon>
        <taxon>Neoptera</taxon>
        <taxon>Endopterygota</taxon>
        <taxon>Hymenoptera</taxon>
        <taxon>Apocrita</taxon>
        <taxon>Aculeata</taxon>
        <taxon>Formicoidea</taxon>
        <taxon>Formicidae</taxon>
        <taxon>Myrmicinae</taxon>
        <taxon>Trachymyrmex</taxon>
    </lineage>
</organism>
<proteinExistence type="inferred from homology"/>
<keyword evidence="5 11" id="KW-0863">Zinc-finger</keyword>
<keyword evidence="3" id="KW-0479">Metal-binding</keyword>
<dbReference type="AlphaFoldDB" id="A0A195FXB0"/>
<evidence type="ECO:0000259" key="13">
    <source>
        <dbReference type="PROSITE" id="PS50157"/>
    </source>
</evidence>
<feature type="compositionally biased region" description="Low complexity" evidence="12">
    <location>
        <begin position="389"/>
        <end position="399"/>
    </location>
</feature>
<dbReference type="InterPro" id="IPR013087">
    <property type="entry name" value="Znf_C2H2_type"/>
</dbReference>
<dbReference type="GO" id="GO:0008270">
    <property type="term" value="F:zinc ion binding"/>
    <property type="evidence" value="ECO:0007669"/>
    <property type="project" value="UniProtKB-KW"/>
</dbReference>
<evidence type="ECO:0000256" key="11">
    <source>
        <dbReference type="PROSITE-ProRule" id="PRU00042"/>
    </source>
</evidence>
<feature type="domain" description="C2H2-type" evidence="13">
    <location>
        <begin position="306"/>
        <end position="333"/>
    </location>
</feature>
<dbReference type="FunFam" id="3.30.160.60:FF:000624">
    <property type="entry name" value="zinc finger protein 697"/>
    <property type="match status" value="1"/>
</dbReference>
<dbReference type="GO" id="GO:0001228">
    <property type="term" value="F:DNA-binding transcription activator activity, RNA polymerase II-specific"/>
    <property type="evidence" value="ECO:0007669"/>
    <property type="project" value="TreeGrafter"/>
</dbReference>
<feature type="region of interest" description="Disordered" evidence="12">
    <location>
        <begin position="470"/>
        <end position="511"/>
    </location>
</feature>
<dbReference type="PROSITE" id="PS50157">
    <property type="entry name" value="ZINC_FINGER_C2H2_2"/>
    <property type="match status" value="5"/>
</dbReference>
<accession>A0A195FXB0</accession>
<name>A0A195FXB0_9HYME</name>
<dbReference type="GO" id="GO:0045595">
    <property type="term" value="P:regulation of cell differentiation"/>
    <property type="evidence" value="ECO:0007669"/>
    <property type="project" value="UniProtKB-ARBA"/>
</dbReference>
<feature type="domain" description="C2H2-type" evidence="13">
    <location>
        <begin position="278"/>
        <end position="305"/>
    </location>
</feature>
<feature type="region of interest" description="Disordered" evidence="12">
    <location>
        <begin position="380"/>
        <end position="404"/>
    </location>
</feature>
<feature type="non-terminal residue" evidence="14">
    <location>
        <position position="1"/>
    </location>
</feature>
<dbReference type="SUPFAM" id="SSF57667">
    <property type="entry name" value="beta-beta-alpha zinc fingers"/>
    <property type="match status" value="3"/>
</dbReference>
<evidence type="ECO:0000313" key="14">
    <source>
        <dbReference type="EMBL" id="KYN44484.1"/>
    </source>
</evidence>
<feature type="compositionally biased region" description="Polar residues" evidence="12">
    <location>
        <begin position="478"/>
        <end position="503"/>
    </location>
</feature>
<dbReference type="STRING" id="34720.A0A195FXB0"/>
<evidence type="ECO:0000256" key="7">
    <source>
        <dbReference type="ARBA" id="ARBA00023015"/>
    </source>
</evidence>
<dbReference type="PANTHER" id="PTHR24393:SF15">
    <property type="entry name" value="IP01243P-RELATED"/>
    <property type="match status" value="1"/>
</dbReference>
<reference evidence="14 15" key="1">
    <citation type="submission" date="2016-03" db="EMBL/GenBank/DDBJ databases">
        <title>Trachymyrmex septentrionalis WGS genome.</title>
        <authorList>
            <person name="Nygaard S."/>
            <person name="Hu H."/>
            <person name="Boomsma J."/>
            <person name="Zhang G."/>
        </authorList>
    </citation>
    <scope>NUCLEOTIDE SEQUENCE [LARGE SCALE GENOMIC DNA]</scope>
    <source>
        <strain evidence="14">Tsep2-gDNA-1</strain>
        <tissue evidence="14">Whole body</tissue>
    </source>
</reference>
<evidence type="ECO:0000256" key="10">
    <source>
        <dbReference type="ARBA" id="ARBA00023242"/>
    </source>
</evidence>
<evidence type="ECO:0000256" key="1">
    <source>
        <dbReference type="ARBA" id="ARBA00004123"/>
    </source>
</evidence>
<keyword evidence="8" id="KW-0238">DNA-binding</keyword>
<evidence type="ECO:0000256" key="3">
    <source>
        <dbReference type="ARBA" id="ARBA00022723"/>
    </source>
</evidence>
<dbReference type="EMBL" id="KQ981215">
    <property type="protein sequence ID" value="KYN44484.1"/>
    <property type="molecule type" value="Genomic_DNA"/>
</dbReference>
<evidence type="ECO:0000256" key="8">
    <source>
        <dbReference type="ARBA" id="ARBA00023125"/>
    </source>
</evidence>
<dbReference type="GO" id="GO:0000978">
    <property type="term" value="F:RNA polymerase II cis-regulatory region sequence-specific DNA binding"/>
    <property type="evidence" value="ECO:0007669"/>
    <property type="project" value="TreeGrafter"/>
</dbReference>
<dbReference type="InterPro" id="IPR036236">
    <property type="entry name" value="Znf_C2H2_sf"/>
</dbReference>
<dbReference type="Pfam" id="PF00096">
    <property type="entry name" value="zf-C2H2"/>
    <property type="match status" value="4"/>
</dbReference>
<evidence type="ECO:0000256" key="5">
    <source>
        <dbReference type="ARBA" id="ARBA00022771"/>
    </source>
</evidence>
<keyword evidence="4" id="KW-0677">Repeat</keyword>
<dbReference type="SMART" id="SM00355">
    <property type="entry name" value="ZnF_C2H2"/>
    <property type="match status" value="5"/>
</dbReference>
<dbReference type="FunFam" id="3.30.160.60:FF:000145">
    <property type="entry name" value="Zinc finger protein 574"/>
    <property type="match status" value="1"/>
</dbReference>
<keyword evidence="10" id="KW-0539">Nucleus</keyword>
<dbReference type="FunFam" id="3.30.160.60:FF:000912">
    <property type="entry name" value="Zinc finger protein 660"/>
    <property type="match status" value="2"/>
</dbReference>
<evidence type="ECO:0000256" key="6">
    <source>
        <dbReference type="ARBA" id="ARBA00022833"/>
    </source>
</evidence>
<evidence type="ECO:0000256" key="9">
    <source>
        <dbReference type="ARBA" id="ARBA00023163"/>
    </source>
</evidence>
<dbReference type="PANTHER" id="PTHR24393">
    <property type="entry name" value="ZINC FINGER PROTEIN"/>
    <property type="match status" value="1"/>
</dbReference>